<dbReference type="STRING" id="861266.ARTSIC4J27_1929"/>
<comment type="caution">
    <text evidence="9">The sequence shown here is derived from an EMBL/GenBank/DDBJ whole genome shotgun (WGS) entry which is preliminary data.</text>
</comment>
<dbReference type="GO" id="GO:0005886">
    <property type="term" value="C:plasma membrane"/>
    <property type="evidence" value="ECO:0007669"/>
    <property type="project" value="UniProtKB-SubCell"/>
</dbReference>
<evidence type="ECO:0000256" key="7">
    <source>
        <dbReference type="HAMAP-Rule" id="MF_02065"/>
    </source>
</evidence>
<comment type="subcellular location">
    <subcellularLocation>
        <location evidence="7">Cell membrane</location>
        <topology evidence="7">Single-pass membrane protein</topology>
    </subcellularLocation>
</comment>
<keyword evidence="3 7" id="KW-1133">Transmembrane helix</keyword>
<dbReference type="RefSeq" id="WP_050054936.1">
    <property type="nucleotide sequence ID" value="NZ_CAQI01000042.1"/>
</dbReference>
<dbReference type="InterPro" id="IPR003770">
    <property type="entry name" value="MLTG-like"/>
</dbReference>
<keyword evidence="4 7" id="KW-0472">Membrane</keyword>
<organism evidence="9 10">
    <name type="scientific">Pseudarthrobacter siccitolerans</name>
    <dbReference type="NCBI Taxonomy" id="861266"/>
    <lineage>
        <taxon>Bacteria</taxon>
        <taxon>Bacillati</taxon>
        <taxon>Actinomycetota</taxon>
        <taxon>Actinomycetes</taxon>
        <taxon>Micrococcales</taxon>
        <taxon>Micrococcaceae</taxon>
        <taxon>Pseudarthrobacter</taxon>
    </lineage>
</organism>
<feature type="compositionally biased region" description="Low complexity" evidence="8">
    <location>
        <begin position="68"/>
        <end position="80"/>
    </location>
</feature>
<protein>
    <recommendedName>
        <fullName evidence="7">Endolytic murein transglycosylase</fullName>
        <ecNumber evidence="7">4.2.2.29</ecNumber>
    </recommendedName>
    <alternativeName>
        <fullName evidence="7">Peptidoglycan lytic transglycosylase</fullName>
    </alternativeName>
    <alternativeName>
        <fullName evidence="7">Peptidoglycan polymerization terminase</fullName>
    </alternativeName>
</protein>
<evidence type="ECO:0000256" key="4">
    <source>
        <dbReference type="ARBA" id="ARBA00023136"/>
    </source>
</evidence>
<dbReference type="EC" id="4.2.2.29" evidence="7"/>
<name>A0A024H2K8_9MICC</name>
<comment type="function">
    <text evidence="7">Functions as a peptidoglycan terminase that cleaves nascent peptidoglycan strands endolytically to terminate their elongation.</text>
</comment>
<evidence type="ECO:0000313" key="9">
    <source>
        <dbReference type="EMBL" id="CCQ45969.1"/>
    </source>
</evidence>
<dbReference type="GO" id="GO:0008932">
    <property type="term" value="F:lytic endotransglycosylase activity"/>
    <property type="evidence" value="ECO:0007669"/>
    <property type="project" value="UniProtKB-UniRule"/>
</dbReference>
<feature type="compositionally biased region" description="Pro residues" evidence="8">
    <location>
        <begin position="52"/>
        <end position="67"/>
    </location>
</feature>
<feature type="region of interest" description="Disordered" evidence="8">
    <location>
        <begin position="1"/>
        <end position="108"/>
    </location>
</feature>
<keyword evidence="6 7" id="KW-0961">Cell wall biogenesis/degradation</keyword>
<comment type="similarity">
    <text evidence="7">Belongs to the transglycosylase MltG family.</text>
</comment>
<evidence type="ECO:0000256" key="6">
    <source>
        <dbReference type="ARBA" id="ARBA00023316"/>
    </source>
</evidence>
<dbReference type="OrthoDB" id="9814591at2"/>
<reference evidence="10" key="1">
    <citation type="journal article" date="2014" name="Genome Announc.">
        <title>Genome Sequence of Arthrobacter siccitolerans 4J27, a Xeroprotectant-Producing Desiccation-Tolerant Microorganism.</title>
        <authorList>
            <person name="Manzanera M."/>
            <person name="Santa-Cruz-Calvo L."/>
            <person name="Vilchez J.I."/>
            <person name="Garcia-Fontana C."/>
            <person name="Silva-Castro G.A."/>
            <person name="Calvo C."/>
            <person name="Gonzalez-Lopez J."/>
        </authorList>
    </citation>
    <scope>NUCLEOTIDE SEQUENCE [LARGE SCALE GENOMIC DNA]</scope>
    <source>
        <strain evidence="10">4J27</strain>
    </source>
</reference>
<evidence type="ECO:0000256" key="3">
    <source>
        <dbReference type="ARBA" id="ARBA00022989"/>
    </source>
</evidence>
<dbReference type="HAMAP" id="MF_02065">
    <property type="entry name" value="MltG"/>
    <property type="match status" value="1"/>
</dbReference>
<keyword evidence="2 7" id="KW-0812">Transmembrane</keyword>
<evidence type="ECO:0000256" key="1">
    <source>
        <dbReference type="ARBA" id="ARBA00022475"/>
    </source>
</evidence>
<feature type="compositionally biased region" description="Basic and acidic residues" evidence="8">
    <location>
        <begin position="151"/>
        <end position="168"/>
    </location>
</feature>
<evidence type="ECO:0000256" key="2">
    <source>
        <dbReference type="ARBA" id="ARBA00022692"/>
    </source>
</evidence>
<feature type="region of interest" description="Disordered" evidence="8">
    <location>
        <begin position="148"/>
        <end position="168"/>
    </location>
</feature>
<keyword evidence="5 7" id="KW-0456">Lyase</keyword>
<dbReference type="Gene3D" id="3.30.1490.480">
    <property type="entry name" value="Endolytic murein transglycosylase"/>
    <property type="match status" value="1"/>
</dbReference>
<feature type="compositionally biased region" description="Basic and acidic residues" evidence="8">
    <location>
        <begin position="22"/>
        <end position="33"/>
    </location>
</feature>
<gene>
    <name evidence="7" type="primary">mltG</name>
    <name evidence="9" type="ORF">ARTSIC4J27_1929</name>
</gene>
<dbReference type="GO" id="GO:0071555">
    <property type="term" value="P:cell wall organization"/>
    <property type="evidence" value="ECO:0007669"/>
    <property type="project" value="UniProtKB-KW"/>
</dbReference>
<dbReference type="AlphaFoldDB" id="A0A024H2K8"/>
<feature type="region of interest" description="Disordered" evidence="8">
    <location>
        <begin position="492"/>
        <end position="518"/>
    </location>
</feature>
<proteinExistence type="inferred from homology"/>
<evidence type="ECO:0000256" key="5">
    <source>
        <dbReference type="ARBA" id="ARBA00023239"/>
    </source>
</evidence>
<keyword evidence="1 7" id="KW-1003">Cell membrane</keyword>
<evidence type="ECO:0000256" key="8">
    <source>
        <dbReference type="SAM" id="MobiDB-lite"/>
    </source>
</evidence>
<feature type="compositionally biased region" description="Basic and acidic residues" evidence="8">
    <location>
        <begin position="186"/>
        <end position="208"/>
    </location>
</feature>
<feature type="site" description="Important for catalytic activity" evidence="7">
    <location>
        <position position="445"/>
    </location>
</feature>
<sequence length="574" mass="61028">MSPANIDDASGPFDAGAARPLTRKELRAREKTHTGLQGTVPEQAYETGHDVPPVPVDPPAVPAPAEPPAAAVQVAEEQPVPAAPATPPSIQDAHQDQPHHDAVPVAHPAPQPVVHQDATNGSDAPATEIHHVVHQDDVHTSYEPALAGHQHAADGQHDGGPHYADGHYQEGVHHDEVLHPEGHYEQGHYEQGHYDDGHYDAGHHDDGHQAFLPGPAAVVAKPSKKVRRRRRMLALFLTLAVFVTAVAVGAQFLKPLLGNDKPSDFPGPGSGEVVVTVENGEGTRSVASNLEDQRVVANADTFLAAFTASGGILAPGDYTFKTEMKNSDAVNVLLGQDKTKVIYFALSAGLRIGESLQAISEGSGISIQDLKTLSDQPAQFGLPASAKNLEGFLAPGEHRYPLGTSAKDILQSLVKTTVDELVSQGITDPAKQYEAVIVASIVQAEGGQAEYGDVAGAIYNRLKPNDQTGGFLQVDSAVTYGLGTKSYNFTDEQRQDKSNPYNTYANPGLPPGPIGSPGKTAIDAAAKPKTNDYLYWVTVNLDTKETKFSKTLAEHNGYVEQYNAWCQANAGRCT</sequence>
<feature type="region of interest" description="Disordered" evidence="8">
    <location>
        <begin position="186"/>
        <end position="212"/>
    </location>
</feature>
<dbReference type="Proteomes" id="UP000035722">
    <property type="component" value="Unassembled WGS sequence"/>
</dbReference>
<dbReference type="PANTHER" id="PTHR30518:SF2">
    <property type="entry name" value="ENDOLYTIC MUREIN TRANSGLYCOSYLASE"/>
    <property type="match status" value="1"/>
</dbReference>
<comment type="catalytic activity">
    <reaction evidence="7">
        <text>a peptidoglycan chain = a peptidoglycan chain with N-acetyl-1,6-anhydromuramyl-[peptide] at the reducing end + a peptidoglycan chain with N-acetylglucosamine at the non-reducing end.</text>
        <dbReference type="EC" id="4.2.2.29"/>
    </reaction>
</comment>
<keyword evidence="10" id="KW-1185">Reference proteome</keyword>
<dbReference type="PANTHER" id="PTHR30518">
    <property type="entry name" value="ENDOLYTIC MUREIN TRANSGLYCOSYLASE"/>
    <property type="match status" value="1"/>
</dbReference>
<dbReference type="NCBIfam" id="TIGR00247">
    <property type="entry name" value="endolytic transglycosylase MltG"/>
    <property type="match status" value="1"/>
</dbReference>
<feature type="transmembrane region" description="Helical" evidence="7">
    <location>
        <begin position="233"/>
        <end position="253"/>
    </location>
</feature>
<dbReference type="Pfam" id="PF02618">
    <property type="entry name" value="YceG"/>
    <property type="match status" value="1"/>
</dbReference>
<evidence type="ECO:0000313" key="10">
    <source>
        <dbReference type="Proteomes" id="UP000035722"/>
    </source>
</evidence>
<accession>A0A024H2K8</accession>
<feature type="compositionally biased region" description="Basic and acidic residues" evidence="8">
    <location>
        <begin position="93"/>
        <end position="102"/>
    </location>
</feature>
<dbReference type="GO" id="GO:0009252">
    <property type="term" value="P:peptidoglycan biosynthetic process"/>
    <property type="evidence" value="ECO:0007669"/>
    <property type="project" value="UniProtKB-UniRule"/>
</dbReference>
<dbReference type="EMBL" id="CAQI01000042">
    <property type="protein sequence ID" value="CCQ45969.1"/>
    <property type="molecule type" value="Genomic_DNA"/>
</dbReference>